<dbReference type="Pfam" id="PF00583">
    <property type="entry name" value="Acetyltransf_1"/>
    <property type="match status" value="1"/>
</dbReference>
<keyword evidence="5" id="KW-1185">Reference proteome</keyword>
<feature type="domain" description="N-acetyltransferase" evidence="3">
    <location>
        <begin position="9"/>
        <end position="155"/>
    </location>
</feature>
<dbReference type="EMBL" id="BAAAQT010000006">
    <property type="protein sequence ID" value="GAA2174147.1"/>
    <property type="molecule type" value="Genomic_DNA"/>
</dbReference>
<dbReference type="InterPro" id="IPR050832">
    <property type="entry name" value="Bact_Acetyltransf"/>
</dbReference>
<protein>
    <submittedName>
        <fullName evidence="4">GNAT family N-acetyltransferase</fullName>
    </submittedName>
</protein>
<dbReference type="CDD" id="cd04301">
    <property type="entry name" value="NAT_SF"/>
    <property type="match status" value="1"/>
</dbReference>
<evidence type="ECO:0000313" key="4">
    <source>
        <dbReference type="EMBL" id="GAA2174147.1"/>
    </source>
</evidence>
<evidence type="ECO:0000313" key="5">
    <source>
        <dbReference type="Proteomes" id="UP001501599"/>
    </source>
</evidence>
<evidence type="ECO:0000256" key="1">
    <source>
        <dbReference type="ARBA" id="ARBA00022679"/>
    </source>
</evidence>
<comment type="caution">
    <text evidence="4">The sequence shown here is derived from an EMBL/GenBank/DDBJ whole genome shotgun (WGS) entry which is preliminary data.</text>
</comment>
<dbReference type="RefSeq" id="WP_344342967.1">
    <property type="nucleotide sequence ID" value="NZ_BAAAQT010000006.1"/>
</dbReference>
<sequence length="155" mass="16953">MAGTVRPTVGIRPVREGDREQWATLFRAYRDFYRLEPDEAVVDRVWSWLTDAGHEVRGLVAEADGELVGIAHHRRFARPSTGTVGVWLDDLFAAESARGAGVGHALVAHLGGVAALEGASVVRWITADDNATAQRLYDRVATRTRWVTYDATPGA</sequence>
<dbReference type="InterPro" id="IPR016181">
    <property type="entry name" value="Acyl_CoA_acyltransferase"/>
</dbReference>
<keyword evidence="1" id="KW-0808">Transferase</keyword>
<evidence type="ECO:0000259" key="3">
    <source>
        <dbReference type="PROSITE" id="PS51186"/>
    </source>
</evidence>
<dbReference type="InterPro" id="IPR000182">
    <property type="entry name" value="GNAT_dom"/>
</dbReference>
<accession>A0ABN3ATC6</accession>
<dbReference type="Gene3D" id="3.40.630.30">
    <property type="match status" value="1"/>
</dbReference>
<proteinExistence type="predicted"/>
<organism evidence="4 5">
    <name type="scientific">Agrococcus versicolor</name>
    <dbReference type="NCBI Taxonomy" id="501482"/>
    <lineage>
        <taxon>Bacteria</taxon>
        <taxon>Bacillati</taxon>
        <taxon>Actinomycetota</taxon>
        <taxon>Actinomycetes</taxon>
        <taxon>Micrococcales</taxon>
        <taxon>Microbacteriaceae</taxon>
        <taxon>Agrococcus</taxon>
    </lineage>
</organism>
<dbReference type="Proteomes" id="UP001501599">
    <property type="component" value="Unassembled WGS sequence"/>
</dbReference>
<name>A0ABN3ATC6_9MICO</name>
<gene>
    <name evidence="4" type="ORF">GCM10009846_18970</name>
</gene>
<dbReference type="PANTHER" id="PTHR43877">
    <property type="entry name" value="AMINOALKYLPHOSPHONATE N-ACETYLTRANSFERASE-RELATED-RELATED"/>
    <property type="match status" value="1"/>
</dbReference>
<keyword evidence="2" id="KW-0012">Acyltransferase</keyword>
<reference evidence="4 5" key="1">
    <citation type="journal article" date="2019" name="Int. J. Syst. Evol. Microbiol.">
        <title>The Global Catalogue of Microorganisms (GCM) 10K type strain sequencing project: providing services to taxonomists for standard genome sequencing and annotation.</title>
        <authorList>
            <consortium name="The Broad Institute Genomics Platform"/>
            <consortium name="The Broad Institute Genome Sequencing Center for Infectious Disease"/>
            <person name="Wu L."/>
            <person name="Ma J."/>
        </authorList>
    </citation>
    <scope>NUCLEOTIDE SEQUENCE [LARGE SCALE GENOMIC DNA]</scope>
    <source>
        <strain evidence="4 5">JCM 16026</strain>
    </source>
</reference>
<evidence type="ECO:0000256" key="2">
    <source>
        <dbReference type="ARBA" id="ARBA00023315"/>
    </source>
</evidence>
<dbReference type="PROSITE" id="PS51186">
    <property type="entry name" value="GNAT"/>
    <property type="match status" value="1"/>
</dbReference>
<dbReference type="SUPFAM" id="SSF55729">
    <property type="entry name" value="Acyl-CoA N-acyltransferases (Nat)"/>
    <property type="match status" value="1"/>
</dbReference>